<dbReference type="InterPro" id="IPR022907">
    <property type="entry name" value="VapC_family"/>
</dbReference>
<feature type="binding site" evidence="8">
    <location>
        <position position="7"/>
    </location>
    <ligand>
        <name>Mg(2+)</name>
        <dbReference type="ChEBI" id="CHEBI:18420"/>
    </ligand>
</feature>
<keyword evidence="8" id="KW-0800">Toxin</keyword>
<dbReference type="SUPFAM" id="SSF88723">
    <property type="entry name" value="PIN domain-like"/>
    <property type="match status" value="1"/>
</dbReference>
<evidence type="ECO:0000256" key="6">
    <source>
        <dbReference type="ARBA" id="ARBA00022842"/>
    </source>
</evidence>
<evidence type="ECO:0000256" key="8">
    <source>
        <dbReference type="HAMAP-Rule" id="MF_00265"/>
    </source>
</evidence>
<feature type="domain" description="PIN" evidence="9">
    <location>
        <begin position="4"/>
        <end position="126"/>
    </location>
</feature>
<dbReference type="CDD" id="cd18746">
    <property type="entry name" value="PIN_VapC4-5_FitB-like"/>
    <property type="match status" value="1"/>
</dbReference>
<evidence type="ECO:0000256" key="5">
    <source>
        <dbReference type="ARBA" id="ARBA00022801"/>
    </source>
</evidence>
<comment type="cofactor">
    <cofactor evidence="1 8">
        <name>Mg(2+)</name>
        <dbReference type="ChEBI" id="CHEBI:18420"/>
    </cofactor>
</comment>
<sequence>MTTYLIDTNVLSEARKGRRADPLVQRWFVEVPQRAFFLSAITILEIRRGILRLQRRAPDDAAVLDRWLSGRVLPAYDGRILPFGAAQAMLCGAMQAEAGTESYDSLLAATAAVHGLVVLTRNTRDFRFPEITVIDPFAQGPG</sequence>
<evidence type="ECO:0000256" key="2">
    <source>
        <dbReference type="ARBA" id="ARBA00022649"/>
    </source>
</evidence>
<feature type="binding site" evidence="8">
    <location>
        <position position="104"/>
    </location>
    <ligand>
        <name>Mg(2+)</name>
        <dbReference type="ChEBI" id="CHEBI:18420"/>
    </ligand>
</feature>
<evidence type="ECO:0000313" key="11">
    <source>
        <dbReference type="Proteomes" id="UP000298179"/>
    </source>
</evidence>
<comment type="function">
    <text evidence="8">Toxic component of a toxin-antitoxin (TA) system. An RNase.</text>
</comment>
<dbReference type="InterPro" id="IPR050556">
    <property type="entry name" value="Type_II_TA_system_RNase"/>
</dbReference>
<dbReference type="GO" id="GO:0004540">
    <property type="term" value="F:RNA nuclease activity"/>
    <property type="evidence" value="ECO:0007669"/>
    <property type="project" value="InterPro"/>
</dbReference>
<evidence type="ECO:0000256" key="7">
    <source>
        <dbReference type="ARBA" id="ARBA00038093"/>
    </source>
</evidence>
<dbReference type="Proteomes" id="UP000298179">
    <property type="component" value="Unassembled WGS sequence"/>
</dbReference>
<evidence type="ECO:0000313" key="10">
    <source>
        <dbReference type="EMBL" id="TFF22059.1"/>
    </source>
</evidence>
<name>A0A4Y8RH71_9HYPH</name>
<gene>
    <name evidence="8" type="primary">vapC</name>
    <name evidence="10" type="ORF">E3C22_15555</name>
</gene>
<keyword evidence="2 8" id="KW-1277">Toxin-antitoxin system</keyword>
<dbReference type="GO" id="GO:0090729">
    <property type="term" value="F:toxin activity"/>
    <property type="evidence" value="ECO:0007669"/>
    <property type="project" value="UniProtKB-KW"/>
</dbReference>
<dbReference type="OrthoDB" id="5458135at2"/>
<comment type="similarity">
    <text evidence="7 8">Belongs to the PINc/VapC protein family.</text>
</comment>
<evidence type="ECO:0000256" key="4">
    <source>
        <dbReference type="ARBA" id="ARBA00022723"/>
    </source>
</evidence>
<keyword evidence="11" id="KW-1185">Reference proteome</keyword>
<protein>
    <recommendedName>
        <fullName evidence="8">Ribonuclease VapC</fullName>
        <shortName evidence="8">RNase VapC</shortName>
        <ecNumber evidence="8">3.1.-.-</ecNumber>
    </recommendedName>
    <alternativeName>
        <fullName evidence="8">Toxin VapC</fullName>
    </alternativeName>
</protein>
<evidence type="ECO:0000256" key="3">
    <source>
        <dbReference type="ARBA" id="ARBA00022722"/>
    </source>
</evidence>
<keyword evidence="3 8" id="KW-0540">Nuclease</keyword>
<keyword evidence="5 8" id="KW-0378">Hydrolase</keyword>
<evidence type="ECO:0000259" key="9">
    <source>
        <dbReference type="Pfam" id="PF01850"/>
    </source>
</evidence>
<dbReference type="AlphaFoldDB" id="A0A4Y8RH71"/>
<dbReference type="HAMAP" id="MF_00265">
    <property type="entry name" value="VapC_Nob1"/>
    <property type="match status" value="1"/>
</dbReference>
<keyword evidence="6 8" id="KW-0460">Magnesium</keyword>
<dbReference type="Pfam" id="PF01850">
    <property type="entry name" value="PIN"/>
    <property type="match status" value="1"/>
</dbReference>
<dbReference type="InterPro" id="IPR029060">
    <property type="entry name" value="PIN-like_dom_sf"/>
</dbReference>
<dbReference type="EMBL" id="SOZD01000004">
    <property type="protein sequence ID" value="TFF22059.1"/>
    <property type="molecule type" value="Genomic_DNA"/>
</dbReference>
<dbReference type="InterPro" id="IPR002716">
    <property type="entry name" value="PIN_dom"/>
</dbReference>
<dbReference type="PANTHER" id="PTHR33653:SF1">
    <property type="entry name" value="RIBONUCLEASE VAPC2"/>
    <property type="match status" value="1"/>
</dbReference>
<dbReference type="PANTHER" id="PTHR33653">
    <property type="entry name" value="RIBONUCLEASE VAPC2"/>
    <property type="match status" value="1"/>
</dbReference>
<proteinExistence type="inferred from homology"/>
<dbReference type="EC" id="3.1.-.-" evidence="8"/>
<comment type="caution">
    <text evidence="10">The sequence shown here is derived from an EMBL/GenBank/DDBJ whole genome shotgun (WGS) entry which is preliminary data.</text>
</comment>
<dbReference type="GO" id="GO:0016787">
    <property type="term" value="F:hydrolase activity"/>
    <property type="evidence" value="ECO:0007669"/>
    <property type="project" value="UniProtKB-KW"/>
</dbReference>
<organism evidence="10 11">
    <name type="scientific">Jiella endophytica</name>
    <dbReference type="NCBI Taxonomy" id="2558362"/>
    <lineage>
        <taxon>Bacteria</taxon>
        <taxon>Pseudomonadati</taxon>
        <taxon>Pseudomonadota</taxon>
        <taxon>Alphaproteobacteria</taxon>
        <taxon>Hyphomicrobiales</taxon>
        <taxon>Aurantimonadaceae</taxon>
        <taxon>Jiella</taxon>
    </lineage>
</organism>
<dbReference type="Gene3D" id="3.40.50.1010">
    <property type="entry name" value="5'-nuclease"/>
    <property type="match status" value="1"/>
</dbReference>
<reference evidence="10 11" key="1">
    <citation type="submission" date="2019-03" db="EMBL/GenBank/DDBJ databases">
        <title>Jiella endophytica sp. nov., a novel endophytic bacterium isolated from root of Ficus microcarpa Linn. f.</title>
        <authorList>
            <person name="Tuo L."/>
        </authorList>
    </citation>
    <scope>NUCLEOTIDE SEQUENCE [LARGE SCALE GENOMIC DNA]</scope>
    <source>
        <strain evidence="10 11">CBS5Q-3</strain>
    </source>
</reference>
<dbReference type="GO" id="GO:0000287">
    <property type="term" value="F:magnesium ion binding"/>
    <property type="evidence" value="ECO:0007669"/>
    <property type="project" value="UniProtKB-UniRule"/>
</dbReference>
<keyword evidence="4 8" id="KW-0479">Metal-binding</keyword>
<evidence type="ECO:0000256" key="1">
    <source>
        <dbReference type="ARBA" id="ARBA00001946"/>
    </source>
</evidence>
<accession>A0A4Y8RH71</accession>